<dbReference type="Proteomes" id="UP000185323">
    <property type="component" value="Segment"/>
</dbReference>
<feature type="domain" description="HNH nuclease" evidence="1">
    <location>
        <begin position="25"/>
        <end position="75"/>
    </location>
</feature>
<dbReference type="KEGG" id="vg:24172114"/>
<dbReference type="InterPro" id="IPR052892">
    <property type="entry name" value="NA-targeting_endonuclease"/>
</dbReference>
<dbReference type="EMBL" id="KJ019052">
    <property type="protein sequence ID" value="AIX20151.1"/>
    <property type="molecule type" value="Genomic_DNA"/>
</dbReference>
<dbReference type="CDD" id="cd00085">
    <property type="entry name" value="HNHc"/>
    <property type="match status" value="1"/>
</dbReference>
<sequence length="124" mass="14422">MNTYGSPEGYLFNLHTCSASEAKRMWKESIKNDWKHKCAYCGSEHEITLDHIVPKAKGGTSHTTNVVACCRSCNGSKAYEDWIIWYIQQPFFTEERREAIEKWMEKGLLNNNLVAYPPRRNVVY</sequence>
<dbReference type="InterPro" id="IPR029471">
    <property type="entry name" value="HNH_5"/>
</dbReference>
<keyword evidence="2" id="KW-0255">Endonuclease</keyword>
<evidence type="ECO:0000313" key="2">
    <source>
        <dbReference type="EMBL" id="AIX20151.1"/>
    </source>
</evidence>
<reference evidence="2 3" key="1">
    <citation type="submission" date="2013-12" db="EMBL/GenBank/DDBJ databases">
        <title>Ecological redundancy of diverse viral populations within a natural community.</title>
        <authorList>
            <person name="Gregory A.C."/>
            <person name="LaButti K."/>
            <person name="Copeland A."/>
            <person name="Woyke T."/>
            <person name="Sullivan M.B."/>
        </authorList>
    </citation>
    <scope>NUCLEOTIDE SEQUENCE [LARGE SCALE GENOMIC DNA]</scope>
    <source>
        <strain evidence="2">Syn7803C7</strain>
    </source>
</reference>
<keyword evidence="3" id="KW-1185">Reference proteome</keyword>
<dbReference type="Gene3D" id="1.10.30.50">
    <property type="match status" value="1"/>
</dbReference>
<dbReference type="PANTHER" id="PTHR33877:SF1">
    <property type="entry name" value="TYPE IV METHYL-DIRECTED RESTRICTION ENZYME ECOKMCRA"/>
    <property type="match status" value="1"/>
</dbReference>
<name>A0A0E3F2J8_9CAUD</name>
<dbReference type="SMART" id="SM00507">
    <property type="entry name" value="HNHc"/>
    <property type="match status" value="1"/>
</dbReference>
<dbReference type="Pfam" id="PF14279">
    <property type="entry name" value="HNH_5"/>
    <property type="match status" value="1"/>
</dbReference>
<organism evidence="2 3">
    <name type="scientific">Synechococcus phage ACG-2014f_Syn7803C7</name>
    <dbReference type="NCBI Taxonomy" id="2790345"/>
    <lineage>
        <taxon>Viruses</taxon>
        <taxon>Duplodnaviria</taxon>
        <taxon>Heunggongvirae</taxon>
        <taxon>Uroviricota</taxon>
        <taxon>Caudoviricetes</taxon>
        <taxon>Pantevenvirales</taxon>
        <taxon>Kyanoviridae</taxon>
        <taxon>Atlauavirus</taxon>
        <taxon>Atlauavirus acg2014f</taxon>
    </lineage>
</organism>
<proteinExistence type="predicted"/>
<accession>A0A0E3F2J8</accession>
<dbReference type="PANTHER" id="PTHR33877">
    <property type="entry name" value="SLL1193 PROTEIN"/>
    <property type="match status" value="1"/>
</dbReference>
<protein>
    <submittedName>
        <fullName evidence="2">Putative endonuclease</fullName>
    </submittedName>
</protein>
<evidence type="ECO:0000313" key="3">
    <source>
        <dbReference type="Proteomes" id="UP000185323"/>
    </source>
</evidence>
<evidence type="ECO:0000259" key="1">
    <source>
        <dbReference type="SMART" id="SM00507"/>
    </source>
</evidence>
<dbReference type="GO" id="GO:0004519">
    <property type="term" value="F:endonuclease activity"/>
    <property type="evidence" value="ECO:0007669"/>
    <property type="project" value="UniProtKB-KW"/>
</dbReference>
<dbReference type="InterPro" id="IPR003615">
    <property type="entry name" value="HNH_nuc"/>
</dbReference>
<keyword evidence="2" id="KW-0378">Hydrolase</keyword>
<keyword evidence="2" id="KW-0540">Nuclease</keyword>
<gene>
    <name evidence="2" type="ORF">Syn7803C7_260</name>
</gene>